<name>A0A1B7W1F6_APHFL</name>
<accession>A0A1B7W1F6</accession>
<evidence type="ECO:0000313" key="1">
    <source>
        <dbReference type="EMBL" id="OBQ27093.1"/>
    </source>
</evidence>
<dbReference type="Proteomes" id="UP000092382">
    <property type="component" value="Unassembled WGS sequence"/>
</dbReference>
<evidence type="ECO:0000313" key="2">
    <source>
        <dbReference type="Proteomes" id="UP000092382"/>
    </source>
</evidence>
<proteinExistence type="predicted"/>
<sequence length="126" mass="13650">MNIQLDHSTPCHLTSFFTLLMKGGISPNQIVLGIAQLATRTHELDGMMASADCLRLLLILMPAKTCANGVSDYILSLAAEGITTLMLLDALSLACYICGQLDEANLVHLTYKRLQADAIISQMLLD</sequence>
<protein>
    <submittedName>
        <fullName evidence="1">Uncharacterized protein</fullName>
    </submittedName>
</protein>
<gene>
    <name evidence="1" type="ORF">AN481_02295</name>
</gene>
<comment type="caution">
    <text evidence="1">The sequence shown here is derived from an EMBL/GenBank/DDBJ whole genome shotgun (WGS) entry which is preliminary data.</text>
</comment>
<dbReference type="EMBL" id="LJOY01000004">
    <property type="protein sequence ID" value="OBQ27093.1"/>
    <property type="molecule type" value="Genomic_DNA"/>
</dbReference>
<dbReference type="PATRIC" id="fig|1710894.3.peg.390"/>
<dbReference type="AlphaFoldDB" id="A0A1B7W1F6"/>
<reference evidence="1 2" key="1">
    <citation type="submission" date="2015-09" db="EMBL/GenBank/DDBJ databases">
        <title>Whole genome shotgun sequence assembly of Aphanizomenon flos-aquae UKL13.</title>
        <authorList>
            <person name="Driscoll C."/>
        </authorList>
    </citation>
    <scope>NUCLEOTIDE SEQUENCE [LARGE SCALE GENOMIC DNA]</scope>
    <source>
        <strain evidence="1">MDT13</strain>
    </source>
</reference>
<organism evidence="1 2">
    <name type="scientific">Aphanizomenon flos-aquae LD13</name>
    <dbReference type="NCBI Taxonomy" id="1710894"/>
    <lineage>
        <taxon>Bacteria</taxon>
        <taxon>Bacillati</taxon>
        <taxon>Cyanobacteriota</taxon>
        <taxon>Cyanophyceae</taxon>
        <taxon>Nostocales</taxon>
        <taxon>Aphanizomenonaceae</taxon>
        <taxon>Aphanizomenon</taxon>
    </lineage>
</organism>